<dbReference type="InterPro" id="IPR001128">
    <property type="entry name" value="Cyt_P450"/>
</dbReference>
<dbReference type="InterPro" id="IPR036396">
    <property type="entry name" value="Cyt_P450_sf"/>
</dbReference>
<dbReference type="GO" id="GO:0020037">
    <property type="term" value="F:heme binding"/>
    <property type="evidence" value="ECO:0007669"/>
    <property type="project" value="InterPro"/>
</dbReference>
<organism evidence="5">
    <name type="scientific">Puccinia horiana</name>
    <dbReference type="NCBI Taxonomy" id="331382"/>
    <lineage>
        <taxon>Eukaryota</taxon>
        <taxon>Fungi</taxon>
        <taxon>Dikarya</taxon>
        <taxon>Basidiomycota</taxon>
        <taxon>Pucciniomycotina</taxon>
        <taxon>Pucciniomycetes</taxon>
        <taxon>Pucciniales</taxon>
        <taxon>Pucciniaceae</taxon>
        <taxon>Puccinia</taxon>
    </lineage>
</organism>
<accession>W8FWS3</accession>
<dbReference type="PRINTS" id="PR00463">
    <property type="entry name" value="EP450I"/>
</dbReference>
<keyword evidence="3" id="KW-0560">Oxidoreductase</keyword>
<name>W8FWS3_9BASI</name>
<dbReference type="InterPro" id="IPR002401">
    <property type="entry name" value="Cyt_P450_E_grp-I"/>
</dbReference>
<evidence type="ECO:0000256" key="3">
    <source>
        <dbReference type="ARBA" id="ARBA00023002"/>
    </source>
</evidence>
<dbReference type="GO" id="GO:0004497">
    <property type="term" value="F:monooxygenase activity"/>
    <property type="evidence" value="ECO:0007669"/>
    <property type="project" value="InterPro"/>
</dbReference>
<dbReference type="PANTHER" id="PTHR24296">
    <property type="entry name" value="CYTOCHROME P450"/>
    <property type="match status" value="1"/>
</dbReference>
<evidence type="ECO:0000256" key="4">
    <source>
        <dbReference type="ARBA" id="ARBA00023004"/>
    </source>
</evidence>
<dbReference type="EMBL" id="KF882607">
    <property type="protein sequence ID" value="AHK06540.1"/>
    <property type="molecule type" value="Genomic_DNA"/>
</dbReference>
<keyword evidence="2" id="KW-0479">Metal-binding</keyword>
<keyword evidence="4" id="KW-0408">Iron</keyword>
<dbReference type="Pfam" id="PF00067">
    <property type="entry name" value="p450"/>
    <property type="match status" value="1"/>
</dbReference>
<protein>
    <submittedName>
        <fullName evidence="5">Putative cytochrome P450</fullName>
    </submittedName>
</protein>
<dbReference type="Gene3D" id="1.10.630.10">
    <property type="entry name" value="Cytochrome P450"/>
    <property type="match status" value="1"/>
</dbReference>
<dbReference type="SUPFAM" id="SSF48264">
    <property type="entry name" value="Cytochrome P450"/>
    <property type="match status" value="1"/>
</dbReference>
<reference evidence="5" key="1">
    <citation type="submission" date="2013-11" db="EMBL/GenBank/DDBJ databases">
        <title>Study of Puccinia horiana genome and resistance mechanism for Chrysanthemum White Rust.</title>
        <authorList>
            <person name="Kim J.-G."/>
            <person name="Lee D.-J."/>
            <person name="Kim C."/>
            <person name="Baek J.H."/>
        </authorList>
    </citation>
    <scope>NUCLEOTIDE SEQUENCE</scope>
    <source>
        <strain evidence="5">BY2013C01</strain>
    </source>
</reference>
<comment type="similarity">
    <text evidence="1">Belongs to the cytochrome P450 family.</text>
</comment>
<dbReference type="GO" id="GO:0016705">
    <property type="term" value="F:oxidoreductase activity, acting on paired donors, with incorporation or reduction of molecular oxygen"/>
    <property type="evidence" value="ECO:0007669"/>
    <property type="project" value="InterPro"/>
</dbReference>
<dbReference type="GO" id="GO:0005506">
    <property type="term" value="F:iron ion binding"/>
    <property type="evidence" value="ECO:0007669"/>
    <property type="project" value="InterPro"/>
</dbReference>
<dbReference type="AlphaFoldDB" id="W8FWS3"/>
<proteinExistence type="inferred from homology"/>
<evidence type="ECO:0000256" key="2">
    <source>
        <dbReference type="ARBA" id="ARBA00022723"/>
    </source>
</evidence>
<evidence type="ECO:0000256" key="1">
    <source>
        <dbReference type="ARBA" id="ARBA00010617"/>
    </source>
</evidence>
<dbReference type="PRINTS" id="PR00385">
    <property type="entry name" value="P450"/>
</dbReference>
<evidence type="ECO:0000313" key="5">
    <source>
        <dbReference type="EMBL" id="AHK06540.1"/>
    </source>
</evidence>
<sequence>MANSWTGKHATQSSSSSGLRRGTDLIWRWTKIPDVVLNFARPLELGMTRHLKFRPGWSVTMPGLRLIDISQPEWLEHVQKTTLTLLPINLRSSQLSQLCQGSTLMRCSKSAIFPRHLESVEIKTFAPSLGKEMGQLHQLHLPPIQSSSPSPDSIFVDAFDFAQKQLDRRFALLTLWKAVEAVDINLGKKIGSACKTLHDYTTSLIDERLASLDQHTEGYNETPTDLLGSFLRTRKQLGSDLGKEELKETFLNLIIAGRDSTAEALTWTFYHLLMNKDIVAKIREEASAITGKDRAGRVTYENNKEFKWAHAVILEALRLHPSIPKADKIPGGPVIEAGDAVRWSDWAIARDPEVWGEDCLEFRPARWIDEKGNIKQFGQFKFHAFNCVSLIVEVFHNFELEFAPGWLEDVPKTPLVGDASSMSYLTPKYKPSLTLPMAQPMMVVVKTYQGGS</sequence>